<reference evidence="3" key="1">
    <citation type="submission" date="2023-05" db="EMBL/GenBank/DDBJ databases">
        <title>Anaerotaeda fermentans gen. nov., sp. nov., a novel anaerobic planctomycete of the new family within the order Sedimentisphaerales isolated from Taman Peninsula, Russia.</title>
        <authorList>
            <person name="Khomyakova M.A."/>
            <person name="Merkel A.Y."/>
            <person name="Slobodkin A.I."/>
        </authorList>
    </citation>
    <scope>NUCLEOTIDE SEQUENCE</scope>
    <source>
        <strain evidence="3">M17dextr</strain>
    </source>
</reference>
<proteinExistence type="predicted"/>
<dbReference type="EMBL" id="JASCXX010000006">
    <property type="protein sequence ID" value="MDI6448741.1"/>
    <property type="molecule type" value="Genomic_DNA"/>
</dbReference>
<gene>
    <name evidence="3" type="ORF">QJ522_06765</name>
</gene>
<evidence type="ECO:0000313" key="4">
    <source>
        <dbReference type="Proteomes" id="UP001431776"/>
    </source>
</evidence>
<dbReference type="SUPFAM" id="SSF47598">
    <property type="entry name" value="Ribbon-helix-helix"/>
    <property type="match status" value="1"/>
</dbReference>
<protein>
    <submittedName>
        <fullName evidence="3">Arc family DNA-binding protein</fullName>
    </submittedName>
</protein>
<accession>A0AAW6TZ93</accession>
<keyword evidence="3" id="KW-0238">DNA-binding</keyword>
<dbReference type="InterPro" id="IPR053853">
    <property type="entry name" value="FitA-like_RHH"/>
</dbReference>
<dbReference type="Pfam" id="PF22513">
    <property type="entry name" value="FitA-like_RHH"/>
    <property type="match status" value="1"/>
</dbReference>
<comment type="caution">
    <text evidence="3">The sequence shown here is derived from an EMBL/GenBank/DDBJ whole genome shotgun (WGS) entry which is preliminary data.</text>
</comment>
<evidence type="ECO:0000256" key="1">
    <source>
        <dbReference type="SAM" id="MobiDB-lite"/>
    </source>
</evidence>
<evidence type="ECO:0000313" key="3">
    <source>
        <dbReference type="EMBL" id="MDI6448741.1"/>
    </source>
</evidence>
<dbReference type="GO" id="GO:0006355">
    <property type="term" value="P:regulation of DNA-templated transcription"/>
    <property type="evidence" value="ECO:0007669"/>
    <property type="project" value="InterPro"/>
</dbReference>
<dbReference type="InterPro" id="IPR013321">
    <property type="entry name" value="Arc_rbn_hlx_hlx"/>
</dbReference>
<sequence length="80" mass="8989">MPTITVKNIPAEIYEKLKRAAEISRRSINSEIIACIERAVGSRPFDSEVLLANARKLREQTATHPITNRRFSKAKTAGRP</sequence>
<dbReference type="AlphaFoldDB" id="A0AAW6TZ93"/>
<organism evidence="3 4">
    <name type="scientific">Anaerobaca lacustris</name>
    <dbReference type="NCBI Taxonomy" id="3044600"/>
    <lineage>
        <taxon>Bacteria</taxon>
        <taxon>Pseudomonadati</taxon>
        <taxon>Planctomycetota</taxon>
        <taxon>Phycisphaerae</taxon>
        <taxon>Sedimentisphaerales</taxon>
        <taxon>Anaerobacaceae</taxon>
        <taxon>Anaerobaca</taxon>
    </lineage>
</organism>
<dbReference type="Proteomes" id="UP001431776">
    <property type="component" value="Unassembled WGS sequence"/>
</dbReference>
<dbReference type="InterPro" id="IPR010985">
    <property type="entry name" value="Ribbon_hlx_hlx"/>
</dbReference>
<keyword evidence="4" id="KW-1185">Reference proteome</keyword>
<feature type="domain" description="Antitoxin FitA-like ribbon-helix-helix" evidence="2">
    <location>
        <begin position="2"/>
        <end position="40"/>
    </location>
</feature>
<evidence type="ECO:0000259" key="2">
    <source>
        <dbReference type="Pfam" id="PF22513"/>
    </source>
</evidence>
<name>A0AAW6TZ93_9BACT</name>
<dbReference type="RefSeq" id="WP_349244150.1">
    <property type="nucleotide sequence ID" value="NZ_JASCXX010000006.1"/>
</dbReference>
<dbReference type="Gene3D" id="1.10.1220.10">
    <property type="entry name" value="Met repressor-like"/>
    <property type="match status" value="1"/>
</dbReference>
<feature type="region of interest" description="Disordered" evidence="1">
    <location>
        <begin position="61"/>
        <end position="80"/>
    </location>
</feature>
<dbReference type="GO" id="GO:0003677">
    <property type="term" value="F:DNA binding"/>
    <property type="evidence" value="ECO:0007669"/>
    <property type="project" value="UniProtKB-KW"/>
</dbReference>
<feature type="compositionally biased region" description="Basic residues" evidence="1">
    <location>
        <begin position="70"/>
        <end position="80"/>
    </location>
</feature>